<evidence type="ECO:0000256" key="10">
    <source>
        <dbReference type="ARBA" id="ARBA00049409"/>
    </source>
</evidence>
<comment type="catalytic activity">
    <reaction evidence="1">
        <text>alpha-D-glucose 1-phosphate = alpha-D-glucose 6-phosphate</text>
        <dbReference type="Rhea" id="RHEA:23536"/>
        <dbReference type="ChEBI" id="CHEBI:58225"/>
        <dbReference type="ChEBI" id="CHEBI:58601"/>
        <dbReference type="EC" id="5.4.2.2"/>
    </reaction>
</comment>
<dbReference type="InterPro" id="IPR005845">
    <property type="entry name" value="A-D-PHexomutase_a/b/a-II"/>
</dbReference>
<proteinExistence type="inferred from homology"/>
<dbReference type="InterPro" id="IPR050060">
    <property type="entry name" value="Phosphoglucosamine_mutase"/>
</dbReference>
<evidence type="ECO:0000256" key="4">
    <source>
        <dbReference type="ARBA" id="ARBA00011245"/>
    </source>
</evidence>
<evidence type="ECO:0000259" key="13">
    <source>
        <dbReference type="Pfam" id="PF02880"/>
    </source>
</evidence>
<dbReference type="PRINTS" id="PR00509">
    <property type="entry name" value="PGMPMM"/>
</dbReference>
<dbReference type="HOGENOM" id="CLU_016950_6_1_1"/>
<dbReference type="STRING" id="13333.W1NTD5"/>
<feature type="domain" description="Alpha-D-phosphohexomutase alpha/beta/alpha" evidence="11">
    <location>
        <begin position="134"/>
        <end position="272"/>
    </location>
</feature>
<name>W1NTD5_AMBTC</name>
<dbReference type="SUPFAM" id="SSF53738">
    <property type="entry name" value="Phosphoglucomutase, first 3 domains"/>
    <property type="match status" value="3"/>
</dbReference>
<comment type="cofactor">
    <cofactor evidence="2">
        <name>Mg(2+)</name>
        <dbReference type="ChEBI" id="CHEBI:18420"/>
    </cofactor>
</comment>
<dbReference type="eggNOG" id="KOG1220">
    <property type="taxonomic scope" value="Eukaryota"/>
</dbReference>
<evidence type="ECO:0000256" key="9">
    <source>
        <dbReference type="ARBA" id="ARBA00049318"/>
    </source>
</evidence>
<evidence type="ECO:0000256" key="8">
    <source>
        <dbReference type="ARBA" id="ARBA00023277"/>
    </source>
</evidence>
<evidence type="ECO:0000313" key="14">
    <source>
        <dbReference type="EMBL" id="ERN00672.1"/>
    </source>
</evidence>
<reference evidence="15" key="1">
    <citation type="journal article" date="2013" name="Science">
        <title>The Amborella genome and the evolution of flowering plants.</title>
        <authorList>
            <consortium name="Amborella Genome Project"/>
        </authorList>
    </citation>
    <scope>NUCLEOTIDE SEQUENCE [LARGE SCALE GENOMIC DNA]</scope>
</reference>
<dbReference type="InterPro" id="IPR005841">
    <property type="entry name" value="Alpha-D-phosphohexomutase_SF"/>
</dbReference>
<evidence type="ECO:0000256" key="1">
    <source>
        <dbReference type="ARBA" id="ARBA00000443"/>
    </source>
</evidence>
<dbReference type="Gramene" id="ERN00672">
    <property type="protein sequence ID" value="ERN00672"/>
    <property type="gene ID" value="AMTR_s00106p00039260"/>
</dbReference>
<keyword evidence="8" id="KW-0119">Carbohydrate metabolism</keyword>
<dbReference type="Gene3D" id="3.40.120.10">
    <property type="entry name" value="Alpha-D-Glucose-1,6-Bisphosphate, subunit A, domain 3"/>
    <property type="match status" value="3"/>
</dbReference>
<dbReference type="CDD" id="cd03089">
    <property type="entry name" value="PMM_PGM"/>
    <property type="match status" value="1"/>
</dbReference>
<dbReference type="PANTHER" id="PTHR42946">
    <property type="entry name" value="PHOSPHOHEXOSE MUTASE"/>
    <property type="match status" value="1"/>
</dbReference>
<dbReference type="PANTHER" id="PTHR42946:SF2">
    <property type="entry name" value="PHOSPHOGLUCOMUTASE (ALPHA-D-GLUCOSE-1,6-BISPHOSPHATE-DEPENDENT)"/>
    <property type="match status" value="1"/>
</dbReference>
<feature type="domain" description="Alpha-D-phosphohexomutase alpha/beta/alpha" evidence="12">
    <location>
        <begin position="301"/>
        <end position="409"/>
    </location>
</feature>
<comment type="subunit">
    <text evidence="4">Monomer.</text>
</comment>
<evidence type="ECO:0000256" key="2">
    <source>
        <dbReference type="ARBA" id="ARBA00001946"/>
    </source>
</evidence>
<feature type="domain" description="Alpha-D-phosphohexomutase alpha/beta/alpha" evidence="13">
    <location>
        <begin position="413"/>
        <end position="512"/>
    </location>
</feature>
<comment type="catalytic activity">
    <reaction evidence="9">
        <text>alpha-D-glucose 1,6-bisphosphate + L-seryl-[protein] = O-phospho-L-seryl-[protein] + alpha-D-glucose 6-phosphate</text>
        <dbReference type="Rhea" id="RHEA:68752"/>
        <dbReference type="Rhea" id="RHEA-COMP:9863"/>
        <dbReference type="Rhea" id="RHEA-COMP:11604"/>
        <dbReference type="ChEBI" id="CHEBI:29999"/>
        <dbReference type="ChEBI" id="CHEBI:58225"/>
        <dbReference type="ChEBI" id="CHEBI:58392"/>
        <dbReference type="ChEBI" id="CHEBI:83421"/>
    </reaction>
</comment>
<evidence type="ECO:0000313" key="15">
    <source>
        <dbReference type="Proteomes" id="UP000017836"/>
    </source>
</evidence>
<dbReference type="GO" id="GO:0004615">
    <property type="term" value="F:phosphomannomutase activity"/>
    <property type="evidence" value="ECO:0000318"/>
    <property type="project" value="GO_Central"/>
</dbReference>
<dbReference type="Pfam" id="PF02880">
    <property type="entry name" value="PGM_PMM_III"/>
    <property type="match status" value="1"/>
</dbReference>
<dbReference type="EC" id="5.4.2.2" evidence="5"/>
<dbReference type="InterPro" id="IPR005844">
    <property type="entry name" value="A-D-PHexomutase_a/b/a-I"/>
</dbReference>
<accession>W1NTD5</accession>
<dbReference type="Pfam" id="PF02878">
    <property type="entry name" value="PGM_PMM_I"/>
    <property type="match status" value="1"/>
</dbReference>
<dbReference type="GO" id="GO:0004614">
    <property type="term" value="F:phosphoglucomutase activity"/>
    <property type="evidence" value="ECO:0007669"/>
    <property type="project" value="UniProtKB-EC"/>
</dbReference>
<dbReference type="InterPro" id="IPR016055">
    <property type="entry name" value="A-D-PHexomutase_a/b/a-I/II/III"/>
</dbReference>
<sequence>MSSSSSSSSTSTSLRCNYTWTTRPSLSAHRRDVKIFWPTGDFRQLSIKATEASNILAKEEDDNNGVKITRFQNGSRLHVLSSPFLSIRPRRIQIFQRSKTFRMVSTEATTTSSVYAKEAKGEEKEEAAAKIRRLQNGSDVRGVALEGEEGKEVDLTPQAVRALAESFGLWVAEKQDHPGPLRVSLGRDPRISGAELSSAAFEGLCDAGCEAFDIGLATTPACFMSTILPSFSYDASIMMTASHLPFTRNGLKFFTADGGLNSKDVEEICDKAAAIYCSNEKPRAISTVGVRVSSVDFMRVYAEHLRNIIKERVNHPLHYDTPLLGFKIVVNAGNGSGGFFAREVLDKLGADTGGSLNLDPDGMFPNHIPNPEDKVAMATTKASVLRHHAHLGIVFDTDVDRSGVVDEKGNPINGDRLIALMSTIVLSQHPDSTIVTDARTSIALTRFITSRGGNHCLYRVGYRNVIDKGVQLNRAGVETHLMMETTGHGALKENRFLDDGAYMVVKIIIEMVRMRLAGSNEGIGSLIQELEEPTESVELRMNILTHPQQAKERGAQTIEALRRFIEEGRLEGWELDSCGDCWVSEGCLVDTNDEPTAIDAHMYRAKVWDEENGQYGWVHIRQSVHNPNIAINMQSSINSGCQSMCRMLFERFIRANSLDEDLDTSQVESFARKGFHA</sequence>
<dbReference type="FunFam" id="3.40.120.10:FF:000010">
    <property type="entry name" value="phosphomannomutase/phosphoglucomutase isoform X1"/>
    <property type="match status" value="1"/>
</dbReference>
<protein>
    <recommendedName>
        <fullName evidence="5">phosphoglucomutase (alpha-D-glucose-1,6-bisphosphate-dependent)</fullName>
        <ecNumber evidence="5">5.4.2.2</ecNumber>
    </recommendedName>
</protein>
<gene>
    <name evidence="14" type="ORF">AMTR_s00106p00039260</name>
</gene>
<dbReference type="GO" id="GO:0006006">
    <property type="term" value="P:glucose metabolic process"/>
    <property type="evidence" value="ECO:0007669"/>
    <property type="project" value="UniProtKB-KW"/>
</dbReference>
<evidence type="ECO:0000256" key="7">
    <source>
        <dbReference type="ARBA" id="ARBA00022553"/>
    </source>
</evidence>
<dbReference type="OrthoDB" id="1743979at2759"/>
<dbReference type="Pfam" id="PF02879">
    <property type="entry name" value="PGM_PMM_II"/>
    <property type="match status" value="1"/>
</dbReference>
<dbReference type="EMBL" id="KI394815">
    <property type="protein sequence ID" value="ERN00672.1"/>
    <property type="molecule type" value="Genomic_DNA"/>
</dbReference>
<evidence type="ECO:0000256" key="3">
    <source>
        <dbReference type="ARBA" id="ARBA00010231"/>
    </source>
</evidence>
<keyword evidence="7" id="KW-0597">Phosphoprotein</keyword>
<organism evidence="14 15">
    <name type="scientific">Amborella trichopoda</name>
    <dbReference type="NCBI Taxonomy" id="13333"/>
    <lineage>
        <taxon>Eukaryota</taxon>
        <taxon>Viridiplantae</taxon>
        <taxon>Streptophyta</taxon>
        <taxon>Embryophyta</taxon>
        <taxon>Tracheophyta</taxon>
        <taxon>Spermatophyta</taxon>
        <taxon>Magnoliopsida</taxon>
        <taxon>Amborellales</taxon>
        <taxon>Amborellaceae</taxon>
        <taxon>Amborella</taxon>
    </lineage>
</organism>
<evidence type="ECO:0000256" key="5">
    <source>
        <dbReference type="ARBA" id="ARBA00012728"/>
    </source>
</evidence>
<keyword evidence="6" id="KW-0313">Glucose metabolism</keyword>
<evidence type="ECO:0000259" key="12">
    <source>
        <dbReference type="Pfam" id="PF02879"/>
    </source>
</evidence>
<dbReference type="AlphaFoldDB" id="W1NTD5"/>
<comment type="similarity">
    <text evidence="3">Belongs to the phosphohexose mutase family.</text>
</comment>
<keyword evidence="15" id="KW-1185">Reference proteome</keyword>
<dbReference type="OMA" id="GQHGWVH"/>
<comment type="catalytic activity">
    <reaction evidence="10">
        <text>O-phospho-L-seryl-[protein] + alpha-D-glucose 1-phosphate = alpha-D-glucose 1,6-bisphosphate + L-seryl-[protein]</text>
        <dbReference type="Rhea" id="RHEA:68748"/>
        <dbReference type="Rhea" id="RHEA-COMP:9863"/>
        <dbReference type="Rhea" id="RHEA-COMP:11604"/>
        <dbReference type="ChEBI" id="CHEBI:29999"/>
        <dbReference type="ChEBI" id="CHEBI:58392"/>
        <dbReference type="ChEBI" id="CHEBI:58601"/>
        <dbReference type="ChEBI" id="CHEBI:83421"/>
    </reaction>
</comment>
<dbReference type="Proteomes" id="UP000017836">
    <property type="component" value="Unassembled WGS sequence"/>
</dbReference>
<evidence type="ECO:0000259" key="11">
    <source>
        <dbReference type="Pfam" id="PF02878"/>
    </source>
</evidence>
<dbReference type="InterPro" id="IPR005846">
    <property type="entry name" value="A-D-PHexomutase_a/b/a-III"/>
</dbReference>
<dbReference type="KEGG" id="atr:18428740"/>
<evidence type="ECO:0000256" key="6">
    <source>
        <dbReference type="ARBA" id="ARBA00022526"/>
    </source>
</evidence>